<dbReference type="InterPro" id="IPR005467">
    <property type="entry name" value="His_kinase_dom"/>
</dbReference>
<dbReference type="GO" id="GO:0000155">
    <property type="term" value="F:phosphorelay sensor kinase activity"/>
    <property type="evidence" value="ECO:0007669"/>
    <property type="project" value="InterPro"/>
</dbReference>
<reference evidence="9 10" key="1">
    <citation type="journal article" date="2007" name="Appl. Environ. Microbiol.">
        <title>Genome sequence of the cellulolytic gliding bacterium Cytophaga hutchinsonii.</title>
        <authorList>
            <person name="Xie G."/>
            <person name="Bruce D.C."/>
            <person name="Challacombe J.F."/>
            <person name="Chertkov O."/>
            <person name="Detter J.C."/>
            <person name="Gilna P."/>
            <person name="Han C.S."/>
            <person name="Lucas S."/>
            <person name="Misra M."/>
            <person name="Myers G.L."/>
            <person name="Richardson P."/>
            <person name="Tapia R."/>
            <person name="Thayer N."/>
            <person name="Thompson L.S."/>
            <person name="Brettin T.S."/>
            <person name="Henrissat B."/>
            <person name="Wilson D.B."/>
            <person name="McBride M.J."/>
        </authorList>
    </citation>
    <scope>NUCLEOTIDE SEQUENCE [LARGE SCALE GENOMIC DNA]</scope>
    <source>
        <strain evidence="10">ATCC 33406 / DSM 1761 / CIP 103989 / NBRC 15051 / NCIMB 9469 / D465</strain>
    </source>
</reference>
<evidence type="ECO:0000259" key="6">
    <source>
        <dbReference type="PROSITE" id="PS50109"/>
    </source>
</evidence>
<dbReference type="InterPro" id="IPR003661">
    <property type="entry name" value="HisK_dim/P_dom"/>
</dbReference>
<keyword evidence="5 9" id="KW-0418">Kinase</keyword>
<dbReference type="KEGG" id="chu:CHU_1663"/>
<gene>
    <name evidence="9" type="primary">rcsC</name>
    <name evidence="9" type="ordered locus">CHU_1663</name>
</gene>
<sequence>MNITENNHTHYFLSGGGEMGELTRSFDWSKTSIGTPDQWPHSLNTTLGIILHSSFPMFLFWGEELICFYNDAYRPSLGINGKHPALGKKAKDVWPDIWDFIAPLIKQVLETNEAVWYEDQLLPIYRNGQMEDVYWTFSYSPAYGDDGKVSGVFVTCTETTNKVKNQKRLEESEEKFRTLIEEIPVSTCVLKGKDMVIDLANEMAIQTWGKGPDIIGRKLAEVLPELSTQPHLEILKEVFKSGNSYTGESSPFTLMVHGIPKSYIKKIIYKPLRDASGNIESILGIGMDVSEKMEAQVTLEKNLQQLVSYFEQSPVAIATIDKEGLTFRLVNPFYAELVGRKPEDLINKPLLEALPELNGQGFDTLLEGVLRSNEPYSAFEVRVELLRRGKLETVYVNLTYQPQYGVDNLVVGILVVATDVTQQVLARKKVEESEDKLRTIVANAPAAIAMFIGPDLIIENPNQTFIDVAGKGPDIAGKPLAETFPELQRQPFLQMLNEVFTTGKTIQTHGSLIKIIQNGIEVEKYYDFTYTPISDSDGNVYAILDIAIDVTEQMIDRHRLEESEQRVRSIIESAPFPIGIYVGREMRISFTNQNILDVWGKGNDVVGKLYSEVLPELANQNIYEQLDRVYTTGIPFHAKNQQVDIVVDDRLQAFYFNYSFTPLFDGAGNVYGVMNTAAEVTDLNLAKQRVEQSEQNLRNMILQAPVAMCILSGHDHVIEIANDFMIELWGKPKADIINRPVFDALPDARGQGLEAIMRDVYEKGITFKADEMPVQLIRNGTLETVYQNFVYEPYREDCGKIIGVLCVTIDVSAQVLARLKIEEIVSARTQELASTNDKLQKSNAELAQFAYIASHDLQEPLRKISMFTQLLEGRIGNNLDEQSKTQLSKISKSAIRMNTLIKDVLSYSELIKETEEFTSVDLNQVVENTRIDFELLIEQKNASIQYQMLPVIEAIPLQMAQLFGNLISNALKFARTDIKPVITIESSLLSKEEKKAAELNLKTDYYKITLSDNGIGLNPENTEKIFNIFQRLHRKSDYEGTGIGLAMCKKIALNHNGDLNATGSTEKGAVFNIILPLHKQADVNKSNYFSGVS</sequence>
<dbReference type="InterPro" id="IPR003594">
    <property type="entry name" value="HATPase_dom"/>
</dbReference>
<dbReference type="InterPro" id="IPR000700">
    <property type="entry name" value="PAS-assoc_C"/>
</dbReference>
<dbReference type="PROSITE" id="PS50109">
    <property type="entry name" value="HIS_KIN"/>
    <property type="match status" value="1"/>
</dbReference>
<dbReference type="Pfam" id="PF02518">
    <property type="entry name" value="HATPase_c"/>
    <property type="match status" value="1"/>
</dbReference>
<dbReference type="CDD" id="cd00082">
    <property type="entry name" value="HisKA"/>
    <property type="match status" value="1"/>
</dbReference>
<feature type="domain" description="PAC" evidence="8">
    <location>
        <begin position="506"/>
        <end position="562"/>
    </location>
</feature>
<dbReference type="InterPro" id="IPR000014">
    <property type="entry name" value="PAS"/>
</dbReference>
<evidence type="ECO:0000313" key="9">
    <source>
        <dbReference type="EMBL" id="ABG58931.1"/>
    </source>
</evidence>
<dbReference type="InterPro" id="IPR036890">
    <property type="entry name" value="HATPase_C_sf"/>
</dbReference>
<dbReference type="EC" id="2.7.13.3" evidence="2"/>
<proteinExistence type="predicted"/>
<dbReference type="InterPro" id="IPR052162">
    <property type="entry name" value="Sensor_kinase/Photoreceptor"/>
</dbReference>
<protein>
    <recommendedName>
        <fullName evidence="2">histidine kinase</fullName>
        <ecNumber evidence="2">2.7.13.3</ecNumber>
    </recommendedName>
</protein>
<feature type="domain" description="Histidine kinase" evidence="6">
    <location>
        <begin position="852"/>
        <end position="1079"/>
    </location>
</feature>
<evidence type="ECO:0000256" key="4">
    <source>
        <dbReference type="ARBA" id="ARBA00022679"/>
    </source>
</evidence>
<dbReference type="InterPro" id="IPR035965">
    <property type="entry name" value="PAS-like_dom_sf"/>
</dbReference>
<dbReference type="PROSITE" id="PS50113">
    <property type="entry name" value="PAC"/>
    <property type="match status" value="3"/>
</dbReference>
<evidence type="ECO:0000256" key="2">
    <source>
        <dbReference type="ARBA" id="ARBA00012438"/>
    </source>
</evidence>
<dbReference type="SUPFAM" id="SSF55785">
    <property type="entry name" value="PYP-like sensor domain (PAS domain)"/>
    <property type="match status" value="6"/>
</dbReference>
<evidence type="ECO:0000256" key="5">
    <source>
        <dbReference type="ARBA" id="ARBA00022777"/>
    </source>
</evidence>
<keyword evidence="10" id="KW-1185">Reference proteome</keyword>
<evidence type="ECO:0000259" key="8">
    <source>
        <dbReference type="PROSITE" id="PS50113"/>
    </source>
</evidence>
<dbReference type="NCBIfam" id="TIGR00229">
    <property type="entry name" value="sensory_box"/>
    <property type="match status" value="2"/>
</dbReference>
<feature type="domain" description="PAC" evidence="8">
    <location>
        <begin position="248"/>
        <end position="301"/>
    </location>
</feature>
<keyword evidence="4 9" id="KW-0808">Transferase</keyword>
<dbReference type="Gene3D" id="3.30.565.10">
    <property type="entry name" value="Histidine kinase-like ATPase, C-terminal domain"/>
    <property type="match status" value="1"/>
</dbReference>
<keyword evidence="3" id="KW-0597">Phosphoprotein</keyword>
<dbReference type="SUPFAM" id="SSF55874">
    <property type="entry name" value="ATPase domain of HSP90 chaperone/DNA topoisomerase II/histidine kinase"/>
    <property type="match status" value="1"/>
</dbReference>
<evidence type="ECO:0000256" key="1">
    <source>
        <dbReference type="ARBA" id="ARBA00000085"/>
    </source>
</evidence>
<feature type="domain" description="PAC" evidence="8">
    <location>
        <begin position="377"/>
        <end position="432"/>
    </location>
</feature>
<evidence type="ECO:0000259" key="7">
    <source>
        <dbReference type="PROSITE" id="PS50112"/>
    </source>
</evidence>
<dbReference type="InterPro" id="IPR036097">
    <property type="entry name" value="HisK_dim/P_sf"/>
</dbReference>
<dbReference type="PANTHER" id="PTHR43304:SF1">
    <property type="entry name" value="PAC DOMAIN-CONTAINING PROTEIN"/>
    <property type="match status" value="1"/>
</dbReference>
<dbReference type="PRINTS" id="PR00344">
    <property type="entry name" value="BCTRLSENSOR"/>
</dbReference>
<dbReference type="InterPro" id="IPR013656">
    <property type="entry name" value="PAS_4"/>
</dbReference>
<dbReference type="CDD" id="cd00130">
    <property type="entry name" value="PAS"/>
    <property type="match status" value="1"/>
</dbReference>
<dbReference type="InterPro" id="IPR004358">
    <property type="entry name" value="Sig_transdc_His_kin-like_C"/>
</dbReference>
<dbReference type="Pfam" id="PF13426">
    <property type="entry name" value="PAS_9"/>
    <property type="match status" value="1"/>
</dbReference>
<accession>A0A6N4SRE9</accession>
<feature type="domain" description="PAS" evidence="7">
    <location>
        <begin position="302"/>
        <end position="373"/>
    </location>
</feature>
<organism evidence="9 10">
    <name type="scientific">Cytophaga hutchinsonii (strain ATCC 33406 / DSM 1761 / CIP 103989 / NBRC 15051 / NCIMB 9469 / D465)</name>
    <dbReference type="NCBI Taxonomy" id="269798"/>
    <lineage>
        <taxon>Bacteria</taxon>
        <taxon>Pseudomonadati</taxon>
        <taxon>Bacteroidota</taxon>
        <taxon>Cytophagia</taxon>
        <taxon>Cytophagales</taxon>
        <taxon>Cytophagaceae</taxon>
        <taxon>Cytophaga</taxon>
    </lineage>
</organism>
<comment type="catalytic activity">
    <reaction evidence="1">
        <text>ATP + protein L-histidine = ADP + protein N-phospho-L-histidine.</text>
        <dbReference type="EC" id="2.7.13.3"/>
    </reaction>
</comment>
<name>A0A6N4SRE9_CYTH3</name>
<dbReference type="Proteomes" id="UP000001822">
    <property type="component" value="Chromosome"/>
</dbReference>
<dbReference type="EMBL" id="CP000383">
    <property type="protein sequence ID" value="ABG58931.1"/>
    <property type="molecule type" value="Genomic_DNA"/>
</dbReference>
<evidence type="ECO:0000313" key="10">
    <source>
        <dbReference type="Proteomes" id="UP000001822"/>
    </source>
</evidence>
<dbReference type="RefSeq" id="WP_011585048.1">
    <property type="nucleotide sequence ID" value="NC_008255.1"/>
</dbReference>
<dbReference type="SMART" id="SM00387">
    <property type="entry name" value="HATPase_c"/>
    <property type="match status" value="1"/>
</dbReference>
<dbReference type="AlphaFoldDB" id="A0A6N4SRE9"/>
<dbReference type="InterPro" id="IPR001610">
    <property type="entry name" value="PAC"/>
</dbReference>
<dbReference type="PROSITE" id="PS50112">
    <property type="entry name" value="PAS"/>
    <property type="match status" value="1"/>
</dbReference>
<dbReference type="SMART" id="SM00388">
    <property type="entry name" value="HisKA"/>
    <property type="match status" value="1"/>
</dbReference>
<dbReference type="Gene3D" id="1.10.287.130">
    <property type="match status" value="1"/>
</dbReference>
<dbReference type="Pfam" id="PF00512">
    <property type="entry name" value="HisKA"/>
    <property type="match status" value="1"/>
</dbReference>
<dbReference type="SMART" id="SM00086">
    <property type="entry name" value="PAC"/>
    <property type="match status" value="3"/>
</dbReference>
<dbReference type="Gene3D" id="3.30.450.20">
    <property type="entry name" value="PAS domain"/>
    <property type="match status" value="6"/>
</dbReference>
<dbReference type="SUPFAM" id="SSF47384">
    <property type="entry name" value="Homodimeric domain of signal transducing histidine kinase"/>
    <property type="match status" value="1"/>
</dbReference>
<dbReference type="SMART" id="SM00091">
    <property type="entry name" value="PAS"/>
    <property type="match status" value="5"/>
</dbReference>
<dbReference type="PANTHER" id="PTHR43304">
    <property type="entry name" value="PHYTOCHROME-LIKE PROTEIN CPH1"/>
    <property type="match status" value="1"/>
</dbReference>
<dbReference type="Pfam" id="PF08448">
    <property type="entry name" value="PAS_4"/>
    <property type="match status" value="5"/>
</dbReference>
<evidence type="ECO:0000256" key="3">
    <source>
        <dbReference type="ARBA" id="ARBA00022553"/>
    </source>
</evidence>
<dbReference type="OrthoDB" id="9766459at2"/>